<dbReference type="RefSeq" id="XP_014155150.1">
    <property type="nucleotide sequence ID" value="XM_014299675.1"/>
</dbReference>
<keyword evidence="3" id="KW-1185">Reference proteome</keyword>
<dbReference type="AlphaFoldDB" id="A0A0L0FZ50"/>
<sequence length="805" mass="83173">MDNSSNNNGSISVGASHAGPNARGRNSISIGAKAGYASQGRDTIAVGHGAGHRAQGDTSIAIGKLAGSNAQHANTIVLNATGKAMGTRHTNATYMGPIREAEYEEGFGVLAYDTDTGLVVPRHPDLGIRRVTTKPPARKNLPLAANTPATATMSFTLANGSVSKLHLPRLGETGPVGPQGTSVSRIAASPDGRVLVHTTDSVVHDLGPFQGPRGVPGKGIVNARMPDVSSGKLYLDVSDREVCVDLCTDTGAIAEPGARGADVESIDVHPEVGHVRLHMSDGRTVVASGSTFTGPVGERGNTGPAGERGQIGVGVHNVVLDRDADKMTVTHTDGTTRIVSPVRGLKGAAGLHFDQLVVTPQGGLEMHLRAPTAPRAGKPAQTIQMGNVYTNANANATPVDGTVDKGDKGAPGTGIKNIVYEHDTRTLQVQLESHTVIEIPDFLGPDGTKGPDALELGSPIEGPMGDRGRDGDAGPDGGLTMRFTTPYTGDGDFVTYNGKAWANGMFMPRSKAGARGDVDVDADADAVNVYLGEYAGSDGTSNGSVGLGERAGAMAQGAHAVALGVGAGTLTQGKMTVAIGTDAGGDTQGTCAVAIGTGAGQQSQGDYAVAMGFAAGHTEQGAHAVAVGNLAGHVGQGKSAIAVGSGAGYQDQGAQSIAIGYSNGSAVLDDDEMAMWNLPPNTVLLGSSTSVPVHANTMYPPSKMRDDRTVDGARMFYNPTTHELTHTDCTDLNERRQVDTELTDRLLHLSVRARDDTEGTRLGLDLDEMAANCPEFMVDGGVDWDLVRDALETRIEMQYLRCQKV</sequence>
<proteinExistence type="predicted"/>
<dbReference type="InterPro" id="IPR011049">
    <property type="entry name" value="Serralysin-like_metalloprot_C"/>
</dbReference>
<gene>
    <name evidence="2" type="ORF">SARC_06423</name>
</gene>
<evidence type="ECO:0000313" key="2">
    <source>
        <dbReference type="EMBL" id="KNC81248.1"/>
    </source>
</evidence>
<evidence type="ECO:0000313" key="3">
    <source>
        <dbReference type="Proteomes" id="UP000054560"/>
    </source>
</evidence>
<protein>
    <recommendedName>
        <fullName evidence="4">Peptidase S74 domain-containing protein</fullName>
    </recommendedName>
</protein>
<feature type="region of interest" description="Disordered" evidence="1">
    <location>
        <begin position="1"/>
        <end position="26"/>
    </location>
</feature>
<feature type="region of interest" description="Disordered" evidence="1">
    <location>
        <begin position="286"/>
        <end position="310"/>
    </location>
</feature>
<evidence type="ECO:0000256" key="1">
    <source>
        <dbReference type="SAM" id="MobiDB-lite"/>
    </source>
</evidence>
<feature type="compositionally biased region" description="Low complexity" evidence="1">
    <location>
        <begin position="1"/>
        <end position="12"/>
    </location>
</feature>
<evidence type="ECO:0008006" key="4">
    <source>
        <dbReference type="Google" id="ProtNLM"/>
    </source>
</evidence>
<accession>A0A0L0FZ50</accession>
<dbReference type="Proteomes" id="UP000054560">
    <property type="component" value="Unassembled WGS sequence"/>
</dbReference>
<dbReference type="GeneID" id="25906927"/>
<name>A0A0L0FZ50_9EUKA</name>
<reference evidence="2 3" key="1">
    <citation type="submission" date="2011-02" db="EMBL/GenBank/DDBJ databases">
        <title>The Genome Sequence of Sphaeroforma arctica JP610.</title>
        <authorList>
            <consortium name="The Broad Institute Genome Sequencing Platform"/>
            <person name="Russ C."/>
            <person name="Cuomo C."/>
            <person name="Young S.K."/>
            <person name="Zeng Q."/>
            <person name="Gargeya S."/>
            <person name="Alvarado L."/>
            <person name="Berlin A."/>
            <person name="Chapman S.B."/>
            <person name="Chen Z."/>
            <person name="Freedman E."/>
            <person name="Gellesch M."/>
            <person name="Goldberg J."/>
            <person name="Griggs A."/>
            <person name="Gujja S."/>
            <person name="Heilman E."/>
            <person name="Heiman D."/>
            <person name="Howarth C."/>
            <person name="Mehta T."/>
            <person name="Neiman D."/>
            <person name="Pearson M."/>
            <person name="Roberts A."/>
            <person name="Saif S."/>
            <person name="Shea T."/>
            <person name="Shenoy N."/>
            <person name="Sisk P."/>
            <person name="Stolte C."/>
            <person name="Sykes S."/>
            <person name="White J."/>
            <person name="Yandava C."/>
            <person name="Burger G."/>
            <person name="Gray M.W."/>
            <person name="Holland P.W.H."/>
            <person name="King N."/>
            <person name="Lang F.B.F."/>
            <person name="Roger A.J."/>
            <person name="Ruiz-Trillo I."/>
            <person name="Haas B."/>
            <person name="Nusbaum C."/>
            <person name="Birren B."/>
        </authorList>
    </citation>
    <scope>NUCLEOTIDE SEQUENCE [LARGE SCALE GENOMIC DNA]</scope>
    <source>
        <strain evidence="2 3">JP610</strain>
    </source>
</reference>
<dbReference type="Gene3D" id="2.150.10.10">
    <property type="entry name" value="Serralysin-like metalloprotease, C-terminal"/>
    <property type="match status" value="2"/>
</dbReference>
<organism evidence="2 3">
    <name type="scientific">Sphaeroforma arctica JP610</name>
    <dbReference type="NCBI Taxonomy" id="667725"/>
    <lineage>
        <taxon>Eukaryota</taxon>
        <taxon>Ichthyosporea</taxon>
        <taxon>Ichthyophonida</taxon>
        <taxon>Sphaeroforma</taxon>
    </lineage>
</organism>
<dbReference type="EMBL" id="KQ242053">
    <property type="protein sequence ID" value="KNC81248.1"/>
    <property type="molecule type" value="Genomic_DNA"/>
</dbReference>